<dbReference type="InterPro" id="IPR017597">
    <property type="entry name" value="Pyrv_DH_E1_asu_subgrp-y"/>
</dbReference>
<evidence type="ECO:0000256" key="3">
    <source>
        <dbReference type="ARBA" id="ARBA00022553"/>
    </source>
</evidence>
<keyword evidence="8" id="KW-0496">Mitochondrion</keyword>
<dbReference type="Pfam" id="PF00676">
    <property type="entry name" value="E1_dh"/>
    <property type="match status" value="1"/>
</dbReference>
<dbReference type="InterPro" id="IPR050642">
    <property type="entry name" value="PDH_E1_Alpha_Subunit"/>
</dbReference>
<organism evidence="13">
    <name type="scientific">Anisakis simplex</name>
    <name type="common">Herring worm</name>
    <dbReference type="NCBI Taxonomy" id="6269"/>
    <lineage>
        <taxon>Eukaryota</taxon>
        <taxon>Metazoa</taxon>
        <taxon>Ecdysozoa</taxon>
        <taxon>Nematoda</taxon>
        <taxon>Chromadorea</taxon>
        <taxon>Rhabditida</taxon>
        <taxon>Spirurina</taxon>
        <taxon>Ascaridomorpha</taxon>
        <taxon>Ascaridoidea</taxon>
        <taxon>Anisakidae</taxon>
        <taxon>Anisakis</taxon>
        <taxon>Anisakis simplex complex</taxon>
    </lineage>
</organism>
<keyword evidence="6 11" id="KW-0560">Oxidoreductase</keyword>
<dbReference type="InterPro" id="IPR001017">
    <property type="entry name" value="DH_E1"/>
</dbReference>
<dbReference type="GO" id="GO:0005759">
    <property type="term" value="C:mitochondrial matrix"/>
    <property type="evidence" value="ECO:0007669"/>
    <property type="project" value="UniProtKB-SubCell"/>
</dbReference>
<evidence type="ECO:0000256" key="7">
    <source>
        <dbReference type="ARBA" id="ARBA00023052"/>
    </source>
</evidence>
<keyword evidence="4" id="KW-0479">Metal-binding</keyword>
<keyword evidence="5" id="KW-0809">Transit peptide</keyword>
<evidence type="ECO:0000256" key="1">
    <source>
        <dbReference type="ARBA" id="ARBA00001964"/>
    </source>
</evidence>
<evidence type="ECO:0000256" key="4">
    <source>
        <dbReference type="ARBA" id="ARBA00022723"/>
    </source>
</evidence>
<accession>A0A0M3K140</accession>
<evidence type="ECO:0000256" key="2">
    <source>
        <dbReference type="ARBA" id="ARBA00004305"/>
    </source>
</evidence>
<feature type="domain" description="Dehydrogenase E1 component" evidence="12">
    <location>
        <begin position="95"/>
        <end position="387"/>
    </location>
</feature>
<protein>
    <recommendedName>
        <fullName evidence="11">Pyruvate dehydrogenase E1 component subunit alpha</fullName>
        <ecNumber evidence="11">1.2.4.1</ecNumber>
    </recommendedName>
</protein>
<dbReference type="Gene3D" id="3.40.50.970">
    <property type="match status" value="1"/>
</dbReference>
<reference evidence="13" key="1">
    <citation type="submission" date="2017-02" db="UniProtKB">
        <authorList>
            <consortium name="WormBaseParasite"/>
        </authorList>
    </citation>
    <scope>IDENTIFICATION</scope>
</reference>
<dbReference type="AlphaFoldDB" id="A0A0M3K140"/>
<dbReference type="EC" id="1.2.4.1" evidence="11"/>
<dbReference type="PANTHER" id="PTHR11516">
    <property type="entry name" value="PYRUVATE DEHYDROGENASE E1 COMPONENT, ALPHA SUBUNIT BACTERIAL AND ORGANELLAR"/>
    <property type="match status" value="1"/>
</dbReference>
<dbReference type="GO" id="GO:0046872">
    <property type="term" value="F:metal ion binding"/>
    <property type="evidence" value="ECO:0007669"/>
    <property type="project" value="UniProtKB-KW"/>
</dbReference>
<dbReference type="FunFam" id="3.40.50.970:FF:000013">
    <property type="entry name" value="Pyruvate dehydrogenase E1 component subunit alpha"/>
    <property type="match status" value="1"/>
</dbReference>
<comment type="function">
    <text evidence="11">The pyruvate dehydrogenase complex catalyzes the overall conversion of pyruvate to acetyl-CoA and CO(2).</text>
</comment>
<evidence type="ECO:0000259" key="12">
    <source>
        <dbReference type="Pfam" id="PF00676"/>
    </source>
</evidence>
<comment type="subcellular location">
    <subcellularLocation>
        <location evidence="2">Mitochondrion matrix</location>
    </subcellularLocation>
</comment>
<evidence type="ECO:0000256" key="5">
    <source>
        <dbReference type="ARBA" id="ARBA00022946"/>
    </source>
</evidence>
<dbReference type="NCBIfam" id="TIGR03182">
    <property type="entry name" value="PDH_E1_alph_y"/>
    <property type="match status" value="1"/>
</dbReference>
<dbReference type="PANTHER" id="PTHR11516:SF60">
    <property type="entry name" value="PYRUVATE DEHYDROGENASE E1 COMPONENT SUBUNIT ALPHA"/>
    <property type="match status" value="1"/>
</dbReference>
<dbReference type="CDD" id="cd02000">
    <property type="entry name" value="TPP_E1_PDC_ADC_BCADC"/>
    <property type="match status" value="1"/>
</dbReference>
<name>A0A0M3K140_ANISI</name>
<keyword evidence="7 11" id="KW-0786">Thiamine pyrophosphate</keyword>
<evidence type="ECO:0000256" key="11">
    <source>
        <dbReference type="RuleBase" id="RU361139"/>
    </source>
</evidence>
<keyword evidence="3" id="KW-0597">Phosphoprotein</keyword>
<dbReference type="InterPro" id="IPR029061">
    <property type="entry name" value="THDP-binding"/>
</dbReference>
<dbReference type="GO" id="GO:0004739">
    <property type="term" value="F:pyruvate dehydrogenase (acetyl-transferring) activity"/>
    <property type="evidence" value="ECO:0007669"/>
    <property type="project" value="UniProtKB-UniRule"/>
</dbReference>
<dbReference type="WBParaSite" id="ASIM_0001457001-mRNA-1">
    <property type="protein sequence ID" value="ASIM_0001457001-mRNA-1"/>
    <property type="gene ID" value="ASIM_0001457001"/>
</dbReference>
<evidence type="ECO:0000256" key="9">
    <source>
        <dbReference type="ARBA" id="ARBA00023317"/>
    </source>
</evidence>
<keyword evidence="9 11" id="KW-0670">Pyruvate</keyword>
<evidence type="ECO:0000313" key="13">
    <source>
        <dbReference type="WBParaSite" id="ASIM_0001457001-mRNA-1"/>
    </source>
</evidence>
<evidence type="ECO:0000256" key="10">
    <source>
        <dbReference type="ARBA" id="ARBA00051231"/>
    </source>
</evidence>
<dbReference type="GO" id="GO:0006086">
    <property type="term" value="P:pyruvate decarboxylation to acetyl-CoA"/>
    <property type="evidence" value="ECO:0007669"/>
    <property type="project" value="InterPro"/>
</dbReference>
<sequence length="428" mass="47214">LSLDVILICLRQSIKLTNFSQNHFVTIHRESIGCLIIAFYFKGPTVGSSIVAISARLASTEATFQTKPYKLHKLDSGPDVNVSVTKDDAIQFYTQMQTIRRMETAAGNLYKEKKVRGFCHLYSGQEACAVGMKAAMGPEDAAITAYRCHGWTYLSGSSVAQVLCELTGRISGNVHGKGGSMHMYGHNFFGGNGIVGAQQPLGTGVAFAMKYRKQKTVCITLFGDGATNQGQLFESMNMAKLWNLPVLYVCENNGYGMGTSAARSSASTDYYTRGDYVPGFWVDGMDVLAVRQSILWAKEWCNADKGPLMIEMATYRYGGHSMSDPGTSYRTREEIQEVRKTRDPITGFKDKIVTAGLVTEDELKTIDKEVRKEVDEAVKLAHSDKETPTDFLLTDIYYNTPAQTVRCTTDEVLQTHLTSEEACKAVAK</sequence>
<comment type="cofactor">
    <cofactor evidence="1 11">
        <name>thiamine diphosphate</name>
        <dbReference type="ChEBI" id="CHEBI:58937"/>
    </cofactor>
</comment>
<comment type="catalytic activity">
    <reaction evidence="10 11">
        <text>N(6)-[(R)-lipoyl]-L-lysyl-[protein] + pyruvate + H(+) = N(6)-[(R)-S(8)-acetyldihydrolipoyl]-L-lysyl-[protein] + CO2</text>
        <dbReference type="Rhea" id="RHEA:19189"/>
        <dbReference type="Rhea" id="RHEA-COMP:10474"/>
        <dbReference type="Rhea" id="RHEA-COMP:10478"/>
        <dbReference type="ChEBI" id="CHEBI:15361"/>
        <dbReference type="ChEBI" id="CHEBI:15378"/>
        <dbReference type="ChEBI" id="CHEBI:16526"/>
        <dbReference type="ChEBI" id="CHEBI:83099"/>
        <dbReference type="ChEBI" id="CHEBI:83111"/>
        <dbReference type="EC" id="1.2.4.1"/>
    </reaction>
</comment>
<dbReference type="SUPFAM" id="SSF52518">
    <property type="entry name" value="Thiamin diphosphate-binding fold (THDP-binding)"/>
    <property type="match status" value="1"/>
</dbReference>
<proteinExistence type="predicted"/>
<evidence type="ECO:0000256" key="8">
    <source>
        <dbReference type="ARBA" id="ARBA00023128"/>
    </source>
</evidence>
<evidence type="ECO:0000256" key="6">
    <source>
        <dbReference type="ARBA" id="ARBA00023002"/>
    </source>
</evidence>